<comment type="caution">
    <text evidence="1">The sequence shown here is derived from an EMBL/GenBank/DDBJ whole genome shotgun (WGS) entry which is preliminary data.</text>
</comment>
<proteinExistence type="predicted"/>
<gene>
    <name evidence="1" type="ORF">HNP84_004721</name>
</gene>
<protein>
    <submittedName>
        <fullName evidence="1">Uncharacterized protein</fullName>
    </submittedName>
</protein>
<evidence type="ECO:0000313" key="2">
    <source>
        <dbReference type="Proteomes" id="UP000578449"/>
    </source>
</evidence>
<organism evidence="1 2">
    <name type="scientific">Thermocatellispora tengchongensis</name>
    <dbReference type="NCBI Taxonomy" id="1073253"/>
    <lineage>
        <taxon>Bacteria</taxon>
        <taxon>Bacillati</taxon>
        <taxon>Actinomycetota</taxon>
        <taxon>Actinomycetes</taxon>
        <taxon>Streptosporangiales</taxon>
        <taxon>Streptosporangiaceae</taxon>
        <taxon>Thermocatellispora</taxon>
    </lineage>
</organism>
<accession>A0A840PCU2</accession>
<evidence type="ECO:0000313" key="1">
    <source>
        <dbReference type="EMBL" id="MBB5134987.1"/>
    </source>
</evidence>
<sequence length="31" mass="3368">MRIGELSLTAAREALDRPIDDNLALVSRITG</sequence>
<dbReference type="AlphaFoldDB" id="A0A840PCU2"/>
<dbReference type="EMBL" id="JACHGN010000009">
    <property type="protein sequence ID" value="MBB5134987.1"/>
    <property type="molecule type" value="Genomic_DNA"/>
</dbReference>
<reference evidence="1 2" key="1">
    <citation type="submission" date="2020-08" db="EMBL/GenBank/DDBJ databases">
        <title>Genomic Encyclopedia of Type Strains, Phase IV (KMG-IV): sequencing the most valuable type-strain genomes for metagenomic binning, comparative biology and taxonomic classification.</title>
        <authorList>
            <person name="Goeker M."/>
        </authorList>
    </citation>
    <scope>NUCLEOTIDE SEQUENCE [LARGE SCALE GENOMIC DNA]</scope>
    <source>
        <strain evidence="1 2">DSM 45615</strain>
    </source>
</reference>
<name>A0A840PCU2_9ACTN</name>
<keyword evidence="2" id="KW-1185">Reference proteome</keyword>
<dbReference type="Proteomes" id="UP000578449">
    <property type="component" value="Unassembled WGS sequence"/>
</dbReference>